<sequence length="194" mass="21867">MDKKKKKTASVSKLSLSSTSRKALKKQPATPAPKTISTVMTGYNPEIKENIREITVYDIPSRWTQLDVLNHLKNWGQVIAIKFKSQQKYTTVTVSVDLNKAALDLWNSRAWTAPLEAVLIGVPATTNIATLYPDNPAHSILTPTGCKAFKLIQDRGTRKLITYYKSWADLDKVIGKAFSLDEFMGDWKRYFTLT</sequence>
<dbReference type="AlphaFoldDB" id="A0A2I1GW42"/>
<evidence type="ECO:0000313" key="2">
    <source>
        <dbReference type="EMBL" id="PKY50852.1"/>
    </source>
</evidence>
<name>A0A2I1GW42_9GLOM</name>
<protein>
    <submittedName>
        <fullName evidence="2">Uncharacterized protein</fullName>
    </submittedName>
</protein>
<dbReference type="VEuPathDB" id="FungiDB:RhiirFUN_022794"/>
<feature type="compositionally biased region" description="Low complexity" evidence="1">
    <location>
        <begin position="9"/>
        <end position="21"/>
    </location>
</feature>
<reference evidence="2 3" key="1">
    <citation type="submission" date="2015-10" db="EMBL/GenBank/DDBJ databases">
        <title>Genome analyses suggest a sexual origin of heterokaryosis in a supposedly ancient asexual fungus.</title>
        <authorList>
            <person name="Ropars J."/>
            <person name="Sedzielewska K."/>
            <person name="Noel J."/>
            <person name="Charron P."/>
            <person name="Farinelli L."/>
            <person name="Marton T."/>
            <person name="Kruger M."/>
            <person name="Pelin A."/>
            <person name="Brachmann A."/>
            <person name="Corradi N."/>
        </authorList>
    </citation>
    <scope>NUCLEOTIDE SEQUENCE [LARGE SCALE GENOMIC DNA]</scope>
    <source>
        <strain evidence="2 3">A4</strain>
    </source>
</reference>
<dbReference type="VEuPathDB" id="FungiDB:RhiirA1_455857"/>
<accession>A0A2I1GW42</accession>
<dbReference type="VEuPathDB" id="FungiDB:FUN_013523"/>
<dbReference type="Proteomes" id="UP000234323">
    <property type="component" value="Unassembled WGS sequence"/>
</dbReference>
<proteinExistence type="predicted"/>
<evidence type="ECO:0000256" key="1">
    <source>
        <dbReference type="SAM" id="MobiDB-lite"/>
    </source>
</evidence>
<evidence type="ECO:0000313" key="3">
    <source>
        <dbReference type="Proteomes" id="UP000234323"/>
    </source>
</evidence>
<dbReference type="EMBL" id="LLXI01000930">
    <property type="protein sequence ID" value="PKY50852.1"/>
    <property type="molecule type" value="Genomic_DNA"/>
</dbReference>
<organism evidence="2 3">
    <name type="scientific">Rhizophagus irregularis</name>
    <dbReference type="NCBI Taxonomy" id="588596"/>
    <lineage>
        <taxon>Eukaryota</taxon>
        <taxon>Fungi</taxon>
        <taxon>Fungi incertae sedis</taxon>
        <taxon>Mucoromycota</taxon>
        <taxon>Glomeromycotina</taxon>
        <taxon>Glomeromycetes</taxon>
        <taxon>Glomerales</taxon>
        <taxon>Glomeraceae</taxon>
        <taxon>Rhizophagus</taxon>
    </lineage>
</organism>
<feature type="region of interest" description="Disordered" evidence="1">
    <location>
        <begin position="1"/>
        <end position="37"/>
    </location>
</feature>
<keyword evidence="3" id="KW-1185">Reference proteome</keyword>
<gene>
    <name evidence="2" type="ORF">RhiirA4_467543</name>
</gene>
<comment type="caution">
    <text evidence="2">The sequence shown here is derived from an EMBL/GenBank/DDBJ whole genome shotgun (WGS) entry which is preliminary data.</text>
</comment>